<dbReference type="EMBL" id="JAHHUM010001056">
    <property type="protein sequence ID" value="KAK5614903.1"/>
    <property type="molecule type" value="Genomic_DNA"/>
</dbReference>
<dbReference type="Proteomes" id="UP001311232">
    <property type="component" value="Unassembled WGS sequence"/>
</dbReference>
<reference evidence="1 2" key="1">
    <citation type="submission" date="2021-06" db="EMBL/GenBank/DDBJ databases">
        <authorList>
            <person name="Palmer J.M."/>
        </authorList>
    </citation>
    <scope>NUCLEOTIDE SEQUENCE [LARGE SCALE GENOMIC DNA]</scope>
    <source>
        <strain evidence="1 2">MEX-2019</strain>
        <tissue evidence="1">Muscle</tissue>
    </source>
</reference>
<comment type="caution">
    <text evidence="1">The sequence shown here is derived from an EMBL/GenBank/DDBJ whole genome shotgun (WGS) entry which is preliminary data.</text>
</comment>
<sequence>MKESQTSVCHTKGTLRYSISTSLISGIISIAGARRAFDFLPRESEDSLKQKSVQVKVILRCSGPPEGDLVWDQKGDKTNTGQQHDEKNVSSLMRSFQDIHGLTTRIRGYSAGNSKEPPYMGHMLYQYTTCRIPKRDVDTYCHPHSVPVTCPTPPPLRGRDVDGLVKSCPPEDVQITPMLLDCGGTGNQRSISRHREKAKAFCQFTELLLLGAETNTQVINLIFKQRHHVCCVRDICRAFKPRDRAGVFVAV</sequence>
<evidence type="ECO:0000313" key="2">
    <source>
        <dbReference type="Proteomes" id="UP001311232"/>
    </source>
</evidence>
<gene>
    <name evidence="1" type="ORF">CRENBAI_009808</name>
</gene>
<proteinExistence type="predicted"/>
<protein>
    <submittedName>
        <fullName evidence="1">Uncharacterized protein</fullName>
    </submittedName>
</protein>
<dbReference type="AlphaFoldDB" id="A0AAV9S0Q6"/>
<accession>A0AAV9S0Q6</accession>
<evidence type="ECO:0000313" key="1">
    <source>
        <dbReference type="EMBL" id="KAK5614903.1"/>
    </source>
</evidence>
<keyword evidence="2" id="KW-1185">Reference proteome</keyword>
<organism evidence="1 2">
    <name type="scientific">Crenichthys baileyi</name>
    <name type="common">White River springfish</name>
    <dbReference type="NCBI Taxonomy" id="28760"/>
    <lineage>
        <taxon>Eukaryota</taxon>
        <taxon>Metazoa</taxon>
        <taxon>Chordata</taxon>
        <taxon>Craniata</taxon>
        <taxon>Vertebrata</taxon>
        <taxon>Euteleostomi</taxon>
        <taxon>Actinopterygii</taxon>
        <taxon>Neopterygii</taxon>
        <taxon>Teleostei</taxon>
        <taxon>Neoteleostei</taxon>
        <taxon>Acanthomorphata</taxon>
        <taxon>Ovalentaria</taxon>
        <taxon>Atherinomorphae</taxon>
        <taxon>Cyprinodontiformes</taxon>
        <taxon>Goodeidae</taxon>
        <taxon>Crenichthys</taxon>
    </lineage>
</organism>
<name>A0AAV9S0Q6_9TELE</name>